<gene>
    <name evidence="11" type="ORF">ACFFF6_17065</name>
</gene>
<evidence type="ECO:0000313" key="12">
    <source>
        <dbReference type="Proteomes" id="UP001589793"/>
    </source>
</evidence>
<dbReference type="Gene3D" id="3.40.50.10090">
    <property type="match status" value="2"/>
</dbReference>
<evidence type="ECO:0000256" key="3">
    <source>
        <dbReference type="ARBA" id="ARBA00013109"/>
    </source>
</evidence>
<comment type="catalytic activity">
    <reaction evidence="8 9">
        <text>hydroxymethylbilane = uroporphyrinogen III + H2O</text>
        <dbReference type="Rhea" id="RHEA:18965"/>
        <dbReference type="ChEBI" id="CHEBI:15377"/>
        <dbReference type="ChEBI" id="CHEBI:57308"/>
        <dbReference type="ChEBI" id="CHEBI:57845"/>
        <dbReference type="EC" id="4.2.1.75"/>
    </reaction>
</comment>
<dbReference type="PANTHER" id="PTHR38042:SF1">
    <property type="entry name" value="UROPORPHYRINOGEN-III SYNTHASE, CHLOROPLASTIC"/>
    <property type="match status" value="1"/>
</dbReference>
<keyword evidence="4 9" id="KW-0456">Lyase</keyword>
<evidence type="ECO:0000259" key="10">
    <source>
        <dbReference type="Pfam" id="PF02602"/>
    </source>
</evidence>
<name>A0ABV6RFA2_9MICO</name>
<dbReference type="PANTHER" id="PTHR38042">
    <property type="entry name" value="UROPORPHYRINOGEN-III SYNTHASE, CHLOROPLASTIC"/>
    <property type="match status" value="1"/>
</dbReference>
<dbReference type="InterPro" id="IPR003754">
    <property type="entry name" value="4pyrrol_synth_uPrphyn_synth"/>
</dbReference>
<evidence type="ECO:0000256" key="2">
    <source>
        <dbReference type="ARBA" id="ARBA00008133"/>
    </source>
</evidence>
<dbReference type="EMBL" id="JBHLSV010000027">
    <property type="protein sequence ID" value="MFC0675662.1"/>
    <property type="molecule type" value="Genomic_DNA"/>
</dbReference>
<evidence type="ECO:0000256" key="1">
    <source>
        <dbReference type="ARBA" id="ARBA00004772"/>
    </source>
</evidence>
<dbReference type="RefSeq" id="WP_376982692.1">
    <property type="nucleotide sequence ID" value="NZ_JBHLSV010000027.1"/>
</dbReference>
<sequence length="263" mass="26445">MSIPPGRSPAGRPVLVTRPAGRGDALLAQLRDRGIAAEHRPFTRLVPQEGSSLRADLEELAAGSFTHLVLTSRTAVDVLLSVRAEDGRSLLHVPASTAVVAVGTGTAAQLEAAGLAARLVAGGSGAALVEAMPPARPGDRVLFPASSAASRTVPEGLAGKGYAVREVVAYRPCPVPPGPDLARRLRDGAYAAIVLTSPMIARLAAALGIPPTTAVVTIGAPTTRAARAAGMTVRIQAAAPSDAALADAVLAVLSPPGASAPRT</sequence>
<proteinExistence type="inferred from homology"/>
<evidence type="ECO:0000256" key="9">
    <source>
        <dbReference type="RuleBase" id="RU366031"/>
    </source>
</evidence>
<dbReference type="EC" id="4.2.1.75" evidence="3 9"/>
<dbReference type="CDD" id="cd06578">
    <property type="entry name" value="HemD"/>
    <property type="match status" value="1"/>
</dbReference>
<accession>A0ABV6RFA2</accession>
<dbReference type="InterPro" id="IPR039793">
    <property type="entry name" value="UROS/Hem4"/>
</dbReference>
<evidence type="ECO:0000256" key="4">
    <source>
        <dbReference type="ARBA" id="ARBA00023239"/>
    </source>
</evidence>
<protein>
    <recommendedName>
        <fullName evidence="7 9">Uroporphyrinogen-III synthase</fullName>
        <ecNumber evidence="3 9">4.2.1.75</ecNumber>
    </recommendedName>
</protein>
<keyword evidence="12" id="KW-1185">Reference proteome</keyword>
<comment type="similarity">
    <text evidence="2 9">Belongs to the uroporphyrinogen-III synthase family.</text>
</comment>
<organism evidence="11 12">
    <name type="scientific">Brachybacterium hainanense</name>
    <dbReference type="NCBI Taxonomy" id="1541174"/>
    <lineage>
        <taxon>Bacteria</taxon>
        <taxon>Bacillati</taxon>
        <taxon>Actinomycetota</taxon>
        <taxon>Actinomycetes</taxon>
        <taxon>Micrococcales</taxon>
        <taxon>Dermabacteraceae</taxon>
        <taxon>Brachybacterium</taxon>
    </lineage>
</organism>
<dbReference type="SUPFAM" id="SSF69618">
    <property type="entry name" value="HemD-like"/>
    <property type="match status" value="1"/>
</dbReference>
<feature type="domain" description="Tetrapyrrole biosynthesis uroporphyrinogen III synthase" evidence="10">
    <location>
        <begin position="25"/>
        <end position="246"/>
    </location>
</feature>
<dbReference type="InterPro" id="IPR036108">
    <property type="entry name" value="4pyrrol_syn_uPrphyn_synt_sf"/>
</dbReference>
<dbReference type="Proteomes" id="UP001589793">
    <property type="component" value="Unassembled WGS sequence"/>
</dbReference>
<evidence type="ECO:0000256" key="8">
    <source>
        <dbReference type="ARBA" id="ARBA00048617"/>
    </source>
</evidence>
<evidence type="ECO:0000256" key="5">
    <source>
        <dbReference type="ARBA" id="ARBA00023244"/>
    </source>
</evidence>
<evidence type="ECO:0000256" key="7">
    <source>
        <dbReference type="ARBA" id="ARBA00040167"/>
    </source>
</evidence>
<dbReference type="Pfam" id="PF02602">
    <property type="entry name" value="HEM4"/>
    <property type="match status" value="1"/>
</dbReference>
<evidence type="ECO:0000313" key="11">
    <source>
        <dbReference type="EMBL" id="MFC0675662.1"/>
    </source>
</evidence>
<evidence type="ECO:0000256" key="6">
    <source>
        <dbReference type="ARBA" id="ARBA00037589"/>
    </source>
</evidence>
<comment type="pathway">
    <text evidence="1 9">Porphyrin-containing compound metabolism; protoporphyrin-IX biosynthesis; coproporphyrinogen-III from 5-aminolevulinate: step 3/4.</text>
</comment>
<keyword evidence="5 9" id="KW-0627">Porphyrin biosynthesis</keyword>
<comment type="caution">
    <text evidence="11">The sequence shown here is derived from an EMBL/GenBank/DDBJ whole genome shotgun (WGS) entry which is preliminary data.</text>
</comment>
<reference evidence="11 12" key="1">
    <citation type="submission" date="2024-09" db="EMBL/GenBank/DDBJ databases">
        <authorList>
            <person name="Sun Q."/>
            <person name="Mori K."/>
        </authorList>
    </citation>
    <scope>NUCLEOTIDE SEQUENCE [LARGE SCALE GENOMIC DNA]</scope>
    <source>
        <strain evidence="11 12">CICC 10874</strain>
    </source>
</reference>
<comment type="function">
    <text evidence="6 9">Catalyzes cyclization of the linear tetrapyrrole, hydroxymethylbilane, to the macrocyclic uroporphyrinogen III.</text>
</comment>